<feature type="disulfide bond" evidence="11">
    <location>
        <begin position="112"/>
        <end position="367"/>
    </location>
</feature>
<dbReference type="FunFam" id="1.10.520.10:FF:000021">
    <property type="entry name" value="Peroxidase"/>
    <property type="match status" value="1"/>
</dbReference>
<keyword evidence="9 12" id="KW-0106">Calcium</keyword>
<feature type="site" description="Transition state stabilizer" evidence="10">
    <location>
        <position position="142"/>
    </location>
</feature>
<dbReference type="EMBL" id="QZAF01000100">
    <property type="protein sequence ID" value="THV73166.1"/>
    <property type="molecule type" value="Genomic_DNA"/>
</dbReference>
<reference evidence="14 15" key="1">
    <citation type="submission" date="2018-10" db="EMBL/GenBank/DDBJ databases">
        <title>Fifty Aureobasidium pullulans genomes reveal a recombining polyextremotolerant generalist.</title>
        <authorList>
            <person name="Gostincar C."/>
            <person name="Turk M."/>
            <person name="Zajc J."/>
            <person name="Gunde-Cimerman N."/>
        </authorList>
    </citation>
    <scope>NUCLEOTIDE SEQUENCE [LARGE SCALE GENOMIC DNA]</scope>
    <source>
        <strain evidence="14 15">EXF-11900</strain>
    </source>
</reference>
<dbReference type="GO" id="GO:0034599">
    <property type="term" value="P:cellular response to oxidative stress"/>
    <property type="evidence" value="ECO:0007669"/>
    <property type="project" value="InterPro"/>
</dbReference>
<proteinExistence type="inferred from homology"/>
<dbReference type="InterPro" id="IPR044831">
    <property type="entry name" value="Ccp1-like"/>
</dbReference>
<comment type="cofactor">
    <cofactor evidence="9">
        <name>heme b</name>
        <dbReference type="ChEBI" id="CHEBI:60344"/>
    </cofactor>
    <text evidence="9">Binds 1 heme b (iron(II)-protoporphyrin IX) group per subunit.</text>
</comment>
<evidence type="ECO:0000259" key="13">
    <source>
        <dbReference type="PROSITE" id="PS50873"/>
    </source>
</evidence>
<dbReference type="PRINTS" id="PR00462">
    <property type="entry name" value="LIGNINASE"/>
</dbReference>
<comment type="caution">
    <text evidence="14">The sequence shown here is derived from an EMBL/GenBank/DDBJ whole genome shotgun (WGS) entry which is preliminary data.</text>
</comment>
<dbReference type="AlphaFoldDB" id="A0A4S8SQ99"/>
<dbReference type="Gene3D" id="1.10.520.10">
    <property type="match status" value="1"/>
</dbReference>
<dbReference type="InterPro" id="IPR019794">
    <property type="entry name" value="Peroxidases_AS"/>
</dbReference>
<feature type="domain" description="Plant heme peroxidase family profile" evidence="13">
    <location>
        <begin position="137"/>
        <end position="273"/>
    </location>
</feature>
<evidence type="ECO:0000313" key="15">
    <source>
        <dbReference type="Proteomes" id="UP000304951"/>
    </source>
</evidence>
<feature type="binding site" evidence="9">
    <location>
        <position position="168"/>
    </location>
    <ligand>
        <name>Ca(2+)</name>
        <dbReference type="ChEBI" id="CHEBI:29108"/>
        <label>1</label>
    </ligand>
</feature>
<dbReference type="Pfam" id="PF00141">
    <property type="entry name" value="peroxidase"/>
    <property type="match status" value="1"/>
</dbReference>
<keyword evidence="2 12" id="KW-0575">Peroxidase</keyword>
<evidence type="ECO:0000256" key="12">
    <source>
        <dbReference type="RuleBase" id="RU363051"/>
    </source>
</evidence>
<dbReference type="InterPro" id="IPR002016">
    <property type="entry name" value="Haem_peroxidase"/>
</dbReference>
<dbReference type="Proteomes" id="UP000304951">
    <property type="component" value="Unassembled WGS sequence"/>
</dbReference>
<keyword evidence="6 9" id="KW-0408">Iron</keyword>
<dbReference type="GO" id="GO:0000302">
    <property type="term" value="P:response to reactive oxygen species"/>
    <property type="evidence" value="ECO:0007669"/>
    <property type="project" value="TreeGrafter"/>
</dbReference>
<keyword evidence="3 9" id="KW-0349">Heme</keyword>
<dbReference type="InterPro" id="IPR010255">
    <property type="entry name" value="Haem_peroxidase_sf"/>
</dbReference>
<dbReference type="InterPro" id="IPR001621">
    <property type="entry name" value="Ligninase"/>
</dbReference>
<dbReference type="GO" id="GO:0042744">
    <property type="term" value="P:hydrogen peroxide catabolic process"/>
    <property type="evidence" value="ECO:0007669"/>
    <property type="project" value="TreeGrafter"/>
</dbReference>
<evidence type="ECO:0000313" key="14">
    <source>
        <dbReference type="EMBL" id="THV73166.1"/>
    </source>
</evidence>
<organism evidence="14 15">
    <name type="scientific">Aureobasidium pullulans</name>
    <name type="common">Black yeast</name>
    <name type="synonym">Pullularia pullulans</name>
    <dbReference type="NCBI Taxonomy" id="5580"/>
    <lineage>
        <taxon>Eukaryota</taxon>
        <taxon>Fungi</taxon>
        <taxon>Dikarya</taxon>
        <taxon>Ascomycota</taxon>
        <taxon>Pezizomycotina</taxon>
        <taxon>Dothideomycetes</taxon>
        <taxon>Dothideomycetidae</taxon>
        <taxon>Dothideales</taxon>
        <taxon>Saccotheciaceae</taxon>
        <taxon>Aureobasidium</taxon>
    </lineage>
</organism>
<sequence>MQLSIVLHSTVMRLSLVAPLFAFVALNLNAHVQAWPAMAQHAAALSRRAPQDLIVDNDIVRIGLGDVKNGGTTPVGTSVYNILMGTEAGDSDAAGYKPPDIVGTKACKADTCCVWWWIAQAMTVAFTGPTGRCNGFARAAIRLGFHDAGSWSSSLAAAGQDFGGADGSIVLSGTEINRADNNGLQAIANQALIWSKLFNVGVADIIQFGAKHAVVTCPLGPRTRVFVGRKDSKKAAPEGLMPSVSMSADQIISLFEDKTIQPHDLAALLGAHSTSQQFNVDKTKAGFGQDSTPGVWDVSFYNETLQPGTNSKVFKFRSDLVTANDSRVSDEWHAFIGDQSHWNGDYASAYVRLSMLGVNNINNLTECTQVMPAAKKTFAGASTPGLFGRS</sequence>
<evidence type="ECO:0000256" key="6">
    <source>
        <dbReference type="ARBA" id="ARBA00023004"/>
    </source>
</evidence>
<dbReference type="PROSITE" id="PS50873">
    <property type="entry name" value="PEROXIDASE_4"/>
    <property type="match status" value="1"/>
</dbReference>
<comment type="similarity">
    <text evidence="1 12">Belongs to the peroxidase family. Ligninase subfamily.</text>
</comment>
<evidence type="ECO:0000256" key="5">
    <source>
        <dbReference type="ARBA" id="ARBA00023002"/>
    </source>
</evidence>
<keyword evidence="4 9" id="KW-0479">Metal-binding</keyword>
<feature type="binding site" evidence="9">
    <location>
        <position position="147"/>
    </location>
    <ligand>
        <name>Ca(2+)</name>
        <dbReference type="ChEBI" id="CHEBI:29108"/>
        <label>1</label>
    </ligand>
</feature>
<accession>A0A4S8SQ99</accession>
<dbReference type="Gene3D" id="1.10.420.10">
    <property type="entry name" value="Peroxidase, domain 2"/>
    <property type="match status" value="1"/>
</dbReference>
<comment type="cofactor">
    <cofactor evidence="9 12">
        <name>Ca(2+)</name>
        <dbReference type="ChEBI" id="CHEBI:29108"/>
    </cofactor>
    <text evidence="9 12">Binds 2 calcium ions per subunit.</text>
</comment>
<dbReference type="PROSITE" id="PS00436">
    <property type="entry name" value="PEROXIDASE_2"/>
    <property type="match status" value="1"/>
</dbReference>
<dbReference type="PRINTS" id="PR00458">
    <property type="entry name" value="PEROXIDASE"/>
</dbReference>
<evidence type="ECO:0000256" key="8">
    <source>
        <dbReference type="PIRSR" id="PIRSR601621-1"/>
    </source>
</evidence>
<dbReference type="PANTHER" id="PTHR31356">
    <property type="entry name" value="THYLAKOID LUMENAL 29 KDA PROTEIN, CHLOROPLASTIC-RELATED"/>
    <property type="match status" value="1"/>
</dbReference>
<evidence type="ECO:0000256" key="1">
    <source>
        <dbReference type="ARBA" id="ARBA00006089"/>
    </source>
</evidence>
<feature type="binding site" evidence="9">
    <location>
        <position position="292"/>
    </location>
    <ligand>
        <name>Ca(2+)</name>
        <dbReference type="ChEBI" id="CHEBI:29108"/>
        <label>2</label>
    </ligand>
</feature>
<keyword evidence="7" id="KW-0325">Glycoprotein</keyword>
<evidence type="ECO:0000256" key="10">
    <source>
        <dbReference type="PIRSR" id="PIRSR601621-3"/>
    </source>
</evidence>
<feature type="binding site" evidence="9">
    <location>
        <position position="297"/>
    </location>
    <ligand>
        <name>Ca(2+)</name>
        <dbReference type="ChEBI" id="CHEBI:29108"/>
        <label>2</label>
    </ligand>
</feature>
<feature type="disulfide bond" evidence="11">
    <location>
        <begin position="133"/>
        <end position="217"/>
    </location>
</feature>
<evidence type="ECO:0000256" key="4">
    <source>
        <dbReference type="ARBA" id="ARBA00022723"/>
    </source>
</evidence>
<feature type="binding site" evidence="9">
    <location>
        <position position="290"/>
    </location>
    <ligand>
        <name>Ca(2+)</name>
        <dbReference type="ChEBI" id="CHEBI:29108"/>
        <label>2</label>
    </ligand>
</feature>
<feature type="binding site" evidence="9">
    <location>
        <position position="273"/>
    </location>
    <ligand>
        <name>Ca(2+)</name>
        <dbReference type="ChEBI" id="CHEBI:29108"/>
        <label>2</label>
    </ligand>
</feature>
<evidence type="ECO:0000256" key="7">
    <source>
        <dbReference type="ARBA" id="ARBA00023180"/>
    </source>
</evidence>
<dbReference type="GO" id="GO:0004601">
    <property type="term" value="F:peroxidase activity"/>
    <property type="evidence" value="ECO:0007669"/>
    <property type="project" value="UniProtKB-KW"/>
</dbReference>
<dbReference type="SUPFAM" id="SSF48113">
    <property type="entry name" value="Heme-dependent peroxidases"/>
    <property type="match status" value="1"/>
</dbReference>
<evidence type="ECO:0000256" key="2">
    <source>
        <dbReference type="ARBA" id="ARBA00022559"/>
    </source>
</evidence>
<dbReference type="GO" id="GO:0020037">
    <property type="term" value="F:heme binding"/>
    <property type="evidence" value="ECO:0007669"/>
    <property type="project" value="UniProtKB-UniRule"/>
</dbReference>
<evidence type="ECO:0000256" key="9">
    <source>
        <dbReference type="PIRSR" id="PIRSR601621-2"/>
    </source>
</evidence>
<keyword evidence="11" id="KW-1015">Disulfide bond</keyword>
<protein>
    <recommendedName>
        <fullName evidence="12">Peroxidase</fullName>
        <ecNumber evidence="12">1.11.1.-</ecNumber>
    </recommendedName>
</protein>
<feature type="binding site" description="axial binding residue" evidence="9">
    <location>
        <position position="272"/>
    </location>
    <ligand>
        <name>heme b</name>
        <dbReference type="ChEBI" id="CHEBI:60344"/>
    </ligand>
    <ligandPart>
        <name>Fe</name>
        <dbReference type="ChEBI" id="CHEBI:18248"/>
    </ligandPart>
</feature>
<keyword evidence="5 12" id="KW-0560">Oxidoreductase</keyword>
<dbReference type="PANTHER" id="PTHR31356:SF66">
    <property type="entry name" value="CATALASE-PEROXIDASE"/>
    <property type="match status" value="1"/>
</dbReference>
<dbReference type="EC" id="1.11.1.-" evidence="12"/>
<evidence type="ECO:0000256" key="11">
    <source>
        <dbReference type="PIRSR" id="PIRSR601621-4"/>
    </source>
</evidence>
<evidence type="ECO:0000256" key="3">
    <source>
        <dbReference type="ARBA" id="ARBA00022617"/>
    </source>
</evidence>
<feature type="binding site" evidence="9">
    <location>
        <position position="166"/>
    </location>
    <ligand>
        <name>Ca(2+)</name>
        <dbReference type="ChEBI" id="CHEBI:29108"/>
        <label>1</label>
    </ligand>
</feature>
<gene>
    <name evidence="14" type="ORF">D6D28_03458</name>
</gene>
<name>A0A4S8SQ99_AURPU</name>
<feature type="active site" description="Proton acceptor" evidence="8">
    <location>
        <position position="146"/>
    </location>
</feature>
<dbReference type="GO" id="GO:0046872">
    <property type="term" value="F:metal ion binding"/>
    <property type="evidence" value="ECO:0007669"/>
    <property type="project" value="UniProtKB-UniRule"/>
</dbReference>